<feature type="compositionally biased region" description="Basic and acidic residues" evidence="9">
    <location>
        <begin position="169"/>
        <end position="179"/>
    </location>
</feature>
<evidence type="ECO:0000256" key="5">
    <source>
        <dbReference type="ARBA" id="ARBA00022763"/>
    </source>
</evidence>
<evidence type="ECO:0000313" key="12">
    <source>
        <dbReference type="EMBL" id="APA88273.1"/>
    </source>
</evidence>
<sequence>MTYAYKLIDSPVGQLKLVAKGGCLAAILWEHDKPNRVRLGDMSEANEIAVLVETERQLREYFAGIRQAFDLPLEFQGTEFQKQVWRALLTIPFGQTRSYSEIAQQIGKVNAVRAVGAANGRNPISIVAPCHRVIGASGELTGFAGGLANKMLLLALEAGQTSLEAAVDDAQKQARERAAARAAKADASPKPAHHLPSRGTQGSLFGS</sequence>
<dbReference type="STRING" id="754502.BJG93_23115"/>
<keyword evidence="4 8" id="KW-0808">Transferase</keyword>
<dbReference type="InterPro" id="IPR023546">
    <property type="entry name" value="MGMT"/>
</dbReference>
<dbReference type="PANTHER" id="PTHR10815">
    <property type="entry name" value="METHYLATED-DNA--PROTEIN-CYSTEINE METHYLTRANSFERASE"/>
    <property type="match status" value="1"/>
</dbReference>
<dbReference type="EC" id="2.1.1.63" evidence="8"/>
<dbReference type="SUPFAM" id="SSF46767">
    <property type="entry name" value="Methylated DNA-protein cysteine methyltransferase, C-terminal domain"/>
    <property type="match status" value="1"/>
</dbReference>
<dbReference type="CDD" id="cd06445">
    <property type="entry name" value="ATase"/>
    <property type="match status" value="1"/>
</dbReference>
<dbReference type="InterPro" id="IPR014048">
    <property type="entry name" value="MethylDNA_cys_MeTrfase_DNA-bd"/>
</dbReference>
<dbReference type="InterPro" id="IPR008332">
    <property type="entry name" value="MethylG_MeTrfase_N"/>
</dbReference>
<reference evidence="12" key="2">
    <citation type="submission" date="2021-06" db="EMBL/GenBank/DDBJ databases">
        <authorList>
            <person name="Rogers T.H."/>
            <person name="Ramsay J.P."/>
            <person name="Wang P."/>
            <person name="Terpolilli J."/>
        </authorList>
    </citation>
    <scope>NUCLEOTIDE SEQUENCE</scope>
    <source>
        <strain evidence="12">WSM5005</strain>
    </source>
</reference>
<evidence type="ECO:0000256" key="9">
    <source>
        <dbReference type="SAM" id="MobiDB-lite"/>
    </source>
</evidence>
<dbReference type="InterPro" id="IPR036388">
    <property type="entry name" value="WH-like_DNA-bd_sf"/>
</dbReference>
<protein>
    <recommendedName>
        <fullName evidence="8">Methylated-DNA--protein-cysteine methyltransferase</fullName>
        <ecNumber evidence="8">2.1.1.63</ecNumber>
    </recommendedName>
    <alternativeName>
        <fullName evidence="8">6-O-methylguanine-DNA methyltransferase</fullName>
        <shortName evidence="8">MGMT</shortName>
    </alternativeName>
    <alternativeName>
        <fullName evidence="8">O-6-methylguanine-DNA-alkyltransferase</fullName>
    </alternativeName>
</protein>
<comment type="catalytic activity">
    <reaction evidence="1 8">
        <text>a 4-O-methyl-thymidine in DNA + L-cysteinyl-[protein] = a thymidine in DNA + S-methyl-L-cysteinyl-[protein]</text>
        <dbReference type="Rhea" id="RHEA:53428"/>
        <dbReference type="Rhea" id="RHEA-COMP:10131"/>
        <dbReference type="Rhea" id="RHEA-COMP:10132"/>
        <dbReference type="Rhea" id="RHEA-COMP:13555"/>
        <dbReference type="Rhea" id="RHEA-COMP:13556"/>
        <dbReference type="ChEBI" id="CHEBI:29950"/>
        <dbReference type="ChEBI" id="CHEBI:82612"/>
        <dbReference type="ChEBI" id="CHEBI:137386"/>
        <dbReference type="ChEBI" id="CHEBI:137387"/>
        <dbReference type="EC" id="2.1.1.63"/>
    </reaction>
</comment>
<dbReference type="InterPro" id="IPR036631">
    <property type="entry name" value="MGMT_N_sf"/>
</dbReference>
<dbReference type="GO" id="GO:0005737">
    <property type="term" value="C:cytoplasm"/>
    <property type="evidence" value="ECO:0007669"/>
    <property type="project" value="UniProtKB-SubCell"/>
</dbReference>
<dbReference type="NCBIfam" id="TIGR00589">
    <property type="entry name" value="ogt"/>
    <property type="match status" value="1"/>
</dbReference>
<evidence type="ECO:0000259" key="11">
    <source>
        <dbReference type="Pfam" id="PF02870"/>
    </source>
</evidence>
<evidence type="ECO:0000256" key="8">
    <source>
        <dbReference type="HAMAP-Rule" id="MF_00772"/>
    </source>
</evidence>
<organism evidence="12 13">
    <name type="scientific">Paraburkholderia sprentiae WSM5005</name>
    <dbReference type="NCBI Taxonomy" id="754502"/>
    <lineage>
        <taxon>Bacteria</taxon>
        <taxon>Pseudomonadati</taxon>
        <taxon>Pseudomonadota</taxon>
        <taxon>Betaproteobacteria</taxon>
        <taxon>Burkholderiales</taxon>
        <taxon>Burkholderiaceae</taxon>
        <taxon>Paraburkholderia</taxon>
    </lineage>
</organism>
<evidence type="ECO:0000256" key="7">
    <source>
        <dbReference type="ARBA" id="ARBA00049348"/>
    </source>
</evidence>
<reference evidence="12" key="1">
    <citation type="submission" date="2016-09" db="EMBL/GenBank/DDBJ databases">
        <title>The Complete Genome of Burkholderia sprentiae wsm5005.</title>
        <authorList>
            <person name="De Meyer S."/>
            <person name="Wang P."/>
            <person name="Terpolilli J."/>
        </authorList>
    </citation>
    <scope>NUCLEOTIDE SEQUENCE [LARGE SCALE GENOMIC DNA]</scope>
    <source>
        <strain evidence="12">WSM5005</strain>
    </source>
</reference>
<dbReference type="Pfam" id="PF02870">
    <property type="entry name" value="Methyltransf_1N"/>
    <property type="match status" value="1"/>
</dbReference>
<dbReference type="GO" id="GO:0003908">
    <property type="term" value="F:methylated-DNA-[protein]-cysteine S-methyltransferase activity"/>
    <property type="evidence" value="ECO:0007669"/>
    <property type="project" value="UniProtKB-UniRule"/>
</dbReference>
<dbReference type="FunFam" id="1.10.10.10:FF:000214">
    <property type="entry name" value="Methylated-DNA--protein-cysteine methyltransferase"/>
    <property type="match status" value="1"/>
</dbReference>
<comment type="subcellular location">
    <subcellularLocation>
        <location evidence="8">Cytoplasm</location>
    </subcellularLocation>
</comment>
<evidence type="ECO:0000256" key="3">
    <source>
        <dbReference type="ARBA" id="ARBA00022603"/>
    </source>
</evidence>
<feature type="active site" description="Nucleophile; methyl group acceptor" evidence="8">
    <location>
        <position position="130"/>
    </location>
</feature>
<comment type="similarity">
    <text evidence="2 8">Belongs to the MGMT family.</text>
</comment>
<feature type="domain" description="Methylguanine DNA methyltransferase ribonuclease-like" evidence="11">
    <location>
        <begin position="5"/>
        <end position="75"/>
    </location>
</feature>
<comment type="catalytic activity">
    <reaction evidence="7 8">
        <text>a 6-O-methyl-2'-deoxyguanosine in DNA + L-cysteinyl-[protein] = S-methyl-L-cysteinyl-[protein] + a 2'-deoxyguanosine in DNA</text>
        <dbReference type="Rhea" id="RHEA:24000"/>
        <dbReference type="Rhea" id="RHEA-COMP:10131"/>
        <dbReference type="Rhea" id="RHEA-COMP:10132"/>
        <dbReference type="Rhea" id="RHEA-COMP:11367"/>
        <dbReference type="Rhea" id="RHEA-COMP:11368"/>
        <dbReference type="ChEBI" id="CHEBI:29950"/>
        <dbReference type="ChEBI" id="CHEBI:82612"/>
        <dbReference type="ChEBI" id="CHEBI:85445"/>
        <dbReference type="ChEBI" id="CHEBI:85448"/>
        <dbReference type="EC" id="2.1.1.63"/>
    </reaction>
</comment>
<keyword evidence="6 8" id="KW-0234">DNA repair</keyword>
<dbReference type="OrthoDB" id="9802228at2"/>
<keyword evidence="5 8" id="KW-0227">DNA damage</keyword>
<dbReference type="Gene3D" id="1.10.10.10">
    <property type="entry name" value="Winged helix-like DNA-binding domain superfamily/Winged helix DNA-binding domain"/>
    <property type="match status" value="1"/>
</dbReference>
<evidence type="ECO:0000256" key="2">
    <source>
        <dbReference type="ARBA" id="ARBA00008711"/>
    </source>
</evidence>
<dbReference type="Pfam" id="PF01035">
    <property type="entry name" value="DNA_binding_1"/>
    <property type="match status" value="1"/>
</dbReference>
<evidence type="ECO:0000256" key="4">
    <source>
        <dbReference type="ARBA" id="ARBA00022679"/>
    </source>
</evidence>
<evidence type="ECO:0000259" key="10">
    <source>
        <dbReference type="Pfam" id="PF01035"/>
    </source>
</evidence>
<dbReference type="HAMAP" id="MF_00772">
    <property type="entry name" value="OGT"/>
    <property type="match status" value="1"/>
</dbReference>
<comment type="miscellaneous">
    <text evidence="8">This enzyme catalyzes only one turnover and therefore is not strictly catalytic. According to one definition, an enzyme is a biocatalyst that acts repeatedly and over many reaction cycles.</text>
</comment>
<evidence type="ECO:0000313" key="13">
    <source>
        <dbReference type="Proteomes" id="UP000179860"/>
    </source>
</evidence>
<keyword evidence="8" id="KW-0963">Cytoplasm</keyword>
<dbReference type="GO" id="GO:0032259">
    <property type="term" value="P:methylation"/>
    <property type="evidence" value="ECO:0007669"/>
    <property type="project" value="UniProtKB-KW"/>
</dbReference>
<proteinExistence type="inferred from homology"/>
<accession>A0A1I9YPP0</accession>
<dbReference type="RefSeq" id="WP_027195741.1">
    <property type="nucleotide sequence ID" value="NZ_CP017562.2"/>
</dbReference>
<keyword evidence="3 8" id="KW-0489">Methyltransferase</keyword>
<dbReference type="Gene3D" id="3.30.160.70">
    <property type="entry name" value="Methylated DNA-protein cysteine methyltransferase domain"/>
    <property type="match status" value="1"/>
</dbReference>
<feature type="compositionally biased region" description="Polar residues" evidence="9">
    <location>
        <begin position="198"/>
        <end position="207"/>
    </location>
</feature>
<dbReference type="AlphaFoldDB" id="A0A1I9YPP0"/>
<feature type="domain" description="Methylated-DNA-[protein]-cysteine S-methyltransferase DNA binding" evidence="10">
    <location>
        <begin position="79"/>
        <end position="158"/>
    </location>
</feature>
<name>A0A1I9YPP0_9BURK</name>
<evidence type="ECO:0000256" key="6">
    <source>
        <dbReference type="ARBA" id="ARBA00023204"/>
    </source>
</evidence>
<dbReference type="SUPFAM" id="SSF53155">
    <property type="entry name" value="Methylated DNA-protein cysteine methyltransferase domain"/>
    <property type="match status" value="1"/>
</dbReference>
<keyword evidence="13" id="KW-1185">Reference proteome</keyword>
<feature type="region of interest" description="Disordered" evidence="9">
    <location>
        <begin position="169"/>
        <end position="207"/>
    </location>
</feature>
<comment type="function">
    <text evidence="8">Involved in the cellular defense against the biological effects of O6-methylguanine (O6-MeG) and O4-methylthymine (O4-MeT) in DNA. Repairs the methylated nucleobase in DNA by stoichiometrically transferring the methyl group to a cysteine residue in the enzyme. This is a suicide reaction: the enzyme is irreversibly inactivated.</text>
</comment>
<dbReference type="EMBL" id="CP017562">
    <property type="protein sequence ID" value="APA88273.1"/>
    <property type="molecule type" value="Genomic_DNA"/>
</dbReference>
<gene>
    <name evidence="12" type="ORF">BJG93_23115</name>
</gene>
<dbReference type="PANTHER" id="PTHR10815:SF5">
    <property type="entry name" value="METHYLATED-DNA--PROTEIN-CYSTEINE METHYLTRANSFERASE"/>
    <property type="match status" value="1"/>
</dbReference>
<evidence type="ECO:0000256" key="1">
    <source>
        <dbReference type="ARBA" id="ARBA00001286"/>
    </source>
</evidence>
<dbReference type="Proteomes" id="UP000179860">
    <property type="component" value="Chromosome 2"/>
</dbReference>
<dbReference type="KEGG" id="pspw:BJG93_23115"/>
<dbReference type="GO" id="GO:0006307">
    <property type="term" value="P:DNA alkylation repair"/>
    <property type="evidence" value="ECO:0007669"/>
    <property type="project" value="UniProtKB-UniRule"/>
</dbReference>
<dbReference type="InterPro" id="IPR036217">
    <property type="entry name" value="MethylDNA_cys_MeTrfase_DNAb"/>
</dbReference>